<accession>A0A9X2MQP4</accession>
<proteinExistence type="predicted"/>
<feature type="region of interest" description="Disordered" evidence="1">
    <location>
        <begin position="34"/>
        <end position="59"/>
    </location>
</feature>
<evidence type="ECO:0000256" key="1">
    <source>
        <dbReference type="SAM" id="MobiDB-lite"/>
    </source>
</evidence>
<gene>
    <name evidence="2" type="ORF">NSA23_15250</name>
</gene>
<keyword evidence="3" id="KW-1185">Reference proteome</keyword>
<evidence type="ECO:0000313" key="3">
    <source>
        <dbReference type="Proteomes" id="UP001142078"/>
    </source>
</evidence>
<comment type="caution">
    <text evidence="2">The sequence shown here is derived from an EMBL/GenBank/DDBJ whole genome shotgun (WGS) entry which is preliminary data.</text>
</comment>
<sequence>MQCERRTEEVYFTTIRQIIIGKINLSLIKELAGDNTNDNQKNKEKGGEKPGLWQINRKY</sequence>
<evidence type="ECO:0000313" key="2">
    <source>
        <dbReference type="EMBL" id="MCR2045456.1"/>
    </source>
</evidence>
<dbReference type="EMBL" id="JANJZL010000018">
    <property type="protein sequence ID" value="MCR2045456.1"/>
    <property type="molecule type" value="Genomic_DNA"/>
</dbReference>
<reference evidence="2" key="1">
    <citation type="submission" date="2022-07" db="EMBL/GenBank/DDBJ databases">
        <title>Enhanced cultured diversity of the mouse gut microbiota enables custom-made synthetic communities.</title>
        <authorList>
            <person name="Afrizal A."/>
        </authorList>
    </citation>
    <scope>NUCLEOTIDE SEQUENCE</scope>
    <source>
        <strain evidence="2">DSM 29482</strain>
    </source>
</reference>
<name>A0A9X2MQP4_9FIRM</name>
<dbReference type="Proteomes" id="UP001142078">
    <property type="component" value="Unassembled WGS sequence"/>
</dbReference>
<organism evidence="2 3">
    <name type="scientific">Anaerosalibacter massiliensis</name>
    <dbReference type="NCBI Taxonomy" id="1347392"/>
    <lineage>
        <taxon>Bacteria</taxon>
        <taxon>Bacillati</taxon>
        <taxon>Bacillota</taxon>
        <taxon>Tissierellia</taxon>
        <taxon>Tissierellales</taxon>
        <taxon>Sporanaerobacteraceae</taxon>
        <taxon>Anaerosalibacter</taxon>
    </lineage>
</organism>
<dbReference type="RefSeq" id="WP_257490741.1">
    <property type="nucleotide sequence ID" value="NZ_JANJZL010000018.1"/>
</dbReference>
<protein>
    <submittedName>
        <fullName evidence="2">Uncharacterized protein</fullName>
    </submittedName>
</protein>
<dbReference type="AlphaFoldDB" id="A0A9X2MQP4"/>